<evidence type="ECO:0000313" key="1">
    <source>
        <dbReference type="EMBL" id="KAH0812491.1"/>
    </source>
</evidence>
<dbReference type="AlphaFoldDB" id="A0A8J6HDH2"/>
<comment type="caution">
    <text evidence="1">The sequence shown here is derived from an EMBL/GenBank/DDBJ whole genome shotgun (WGS) entry which is preliminary data.</text>
</comment>
<organism evidence="1 2">
    <name type="scientific">Tenebrio molitor</name>
    <name type="common">Yellow mealworm beetle</name>
    <dbReference type="NCBI Taxonomy" id="7067"/>
    <lineage>
        <taxon>Eukaryota</taxon>
        <taxon>Metazoa</taxon>
        <taxon>Ecdysozoa</taxon>
        <taxon>Arthropoda</taxon>
        <taxon>Hexapoda</taxon>
        <taxon>Insecta</taxon>
        <taxon>Pterygota</taxon>
        <taxon>Neoptera</taxon>
        <taxon>Endopterygota</taxon>
        <taxon>Coleoptera</taxon>
        <taxon>Polyphaga</taxon>
        <taxon>Cucujiformia</taxon>
        <taxon>Tenebrionidae</taxon>
        <taxon>Tenebrio</taxon>
    </lineage>
</organism>
<sequence>MPSIHAKLLSSVPSLAGSPRLKSPHNTPHINHLHLQRTSVISPIWKLSPFQYVQTPNSDYLLDAFLPRSADGAALDLCEDFAAVLRRNLCRVGGQSPEKKYTRFVR</sequence>
<reference evidence="1" key="2">
    <citation type="submission" date="2021-08" db="EMBL/GenBank/DDBJ databases">
        <authorList>
            <person name="Eriksson T."/>
        </authorList>
    </citation>
    <scope>NUCLEOTIDE SEQUENCE</scope>
    <source>
        <strain evidence="1">Stoneville</strain>
        <tissue evidence="1">Whole head</tissue>
    </source>
</reference>
<name>A0A8J6HDH2_TENMO</name>
<keyword evidence="2" id="KW-1185">Reference proteome</keyword>
<accession>A0A8J6HDH2</accession>
<proteinExistence type="predicted"/>
<gene>
    <name evidence="1" type="ORF">GEV33_010299</name>
</gene>
<reference evidence="1" key="1">
    <citation type="journal article" date="2020" name="J Insects Food Feed">
        <title>The yellow mealworm (Tenebrio molitor) genome: a resource for the emerging insects as food and feed industry.</title>
        <authorList>
            <person name="Eriksson T."/>
            <person name="Andere A."/>
            <person name="Kelstrup H."/>
            <person name="Emery V."/>
            <person name="Picard C."/>
        </authorList>
    </citation>
    <scope>NUCLEOTIDE SEQUENCE</scope>
    <source>
        <strain evidence="1">Stoneville</strain>
        <tissue evidence="1">Whole head</tissue>
    </source>
</reference>
<protein>
    <submittedName>
        <fullName evidence="1">Uncharacterized protein</fullName>
    </submittedName>
</protein>
<dbReference type="EMBL" id="JABDTM020026002">
    <property type="protein sequence ID" value="KAH0812491.1"/>
    <property type="molecule type" value="Genomic_DNA"/>
</dbReference>
<dbReference type="Proteomes" id="UP000719412">
    <property type="component" value="Unassembled WGS sequence"/>
</dbReference>
<evidence type="ECO:0000313" key="2">
    <source>
        <dbReference type="Proteomes" id="UP000719412"/>
    </source>
</evidence>